<accession>A0A091SX71</accession>
<evidence type="ECO:0000256" key="1">
    <source>
        <dbReference type="ARBA" id="ARBA00010879"/>
    </source>
</evidence>
<keyword evidence="5" id="KW-1185">Reference proteome</keyword>
<feature type="domain" description="Reverse transcriptase" evidence="3">
    <location>
        <begin position="1"/>
        <end position="55"/>
    </location>
</feature>
<dbReference type="InterPro" id="IPR043502">
    <property type="entry name" value="DNA/RNA_pol_sf"/>
</dbReference>
<dbReference type="PANTHER" id="PTHR33064">
    <property type="entry name" value="POL PROTEIN"/>
    <property type="match status" value="1"/>
</dbReference>
<name>A0A091SX71_NESNO</name>
<dbReference type="InterPro" id="IPR043128">
    <property type="entry name" value="Rev_trsase/Diguanyl_cyclase"/>
</dbReference>
<organism evidence="4 5">
    <name type="scientific">Nestor notabilis</name>
    <name type="common">Kea</name>
    <dbReference type="NCBI Taxonomy" id="176057"/>
    <lineage>
        <taxon>Eukaryota</taxon>
        <taxon>Metazoa</taxon>
        <taxon>Chordata</taxon>
        <taxon>Craniata</taxon>
        <taxon>Vertebrata</taxon>
        <taxon>Euteleostomi</taxon>
        <taxon>Archelosauria</taxon>
        <taxon>Archosauria</taxon>
        <taxon>Dinosauria</taxon>
        <taxon>Saurischia</taxon>
        <taxon>Theropoda</taxon>
        <taxon>Coelurosauria</taxon>
        <taxon>Aves</taxon>
        <taxon>Neognathae</taxon>
        <taxon>Neoaves</taxon>
        <taxon>Telluraves</taxon>
        <taxon>Australaves</taxon>
        <taxon>Psittaciformes</taxon>
        <taxon>Psittacidae</taxon>
        <taxon>Nestor</taxon>
    </lineage>
</organism>
<dbReference type="EMBL" id="KK936958">
    <property type="protein sequence ID" value="KFQ47701.1"/>
    <property type="molecule type" value="Genomic_DNA"/>
</dbReference>
<feature type="non-terminal residue" evidence="4">
    <location>
        <position position="141"/>
    </location>
</feature>
<evidence type="ECO:0000313" key="5">
    <source>
        <dbReference type="Proteomes" id="UP000053840"/>
    </source>
</evidence>
<dbReference type="FunFam" id="3.30.70.270:FF:000020">
    <property type="entry name" value="Transposon Tf2-6 polyprotein-like Protein"/>
    <property type="match status" value="1"/>
</dbReference>
<evidence type="ECO:0000256" key="2">
    <source>
        <dbReference type="ARBA" id="ARBA00012180"/>
    </source>
</evidence>
<dbReference type="Gene3D" id="3.30.70.270">
    <property type="match status" value="2"/>
</dbReference>
<dbReference type="EC" id="3.1.26.4" evidence="2"/>
<comment type="similarity">
    <text evidence="1">Belongs to the beta type-B retroviral polymerase family. HERV class-II K(HML-2) pol subfamily.</text>
</comment>
<gene>
    <name evidence="4" type="ORF">N333_02894</name>
</gene>
<dbReference type="InterPro" id="IPR051320">
    <property type="entry name" value="Viral_Replic_Matur_Polypro"/>
</dbReference>
<dbReference type="AlphaFoldDB" id="A0A091SX71"/>
<dbReference type="SUPFAM" id="SSF56672">
    <property type="entry name" value="DNA/RNA polymerases"/>
    <property type="match status" value="1"/>
</dbReference>
<dbReference type="PROSITE" id="PS50878">
    <property type="entry name" value="RT_POL"/>
    <property type="match status" value="1"/>
</dbReference>
<evidence type="ECO:0000313" key="4">
    <source>
        <dbReference type="EMBL" id="KFQ47701.1"/>
    </source>
</evidence>
<proteinExistence type="inferred from homology"/>
<reference evidence="4 5" key="1">
    <citation type="submission" date="2014-04" db="EMBL/GenBank/DDBJ databases">
        <title>Genome evolution of avian class.</title>
        <authorList>
            <person name="Zhang G."/>
            <person name="Li C."/>
        </authorList>
    </citation>
    <scope>NUCLEOTIDE SEQUENCE [LARGE SCALE GENOMIC DNA]</scope>
    <source>
        <strain evidence="4">BGI_N333</strain>
    </source>
</reference>
<protein>
    <recommendedName>
        <fullName evidence="2">ribonuclease H</fullName>
        <ecNumber evidence="2">3.1.26.4</ecNumber>
    </recommendedName>
</protein>
<dbReference type="GO" id="GO:0004523">
    <property type="term" value="F:RNA-DNA hybrid ribonuclease activity"/>
    <property type="evidence" value="ECO:0007669"/>
    <property type="project" value="UniProtKB-EC"/>
</dbReference>
<dbReference type="PANTHER" id="PTHR33064:SF29">
    <property type="entry name" value="PEPTIDASE A2 DOMAIN-CONTAINING PROTEIN-RELATED"/>
    <property type="match status" value="1"/>
</dbReference>
<evidence type="ECO:0000259" key="3">
    <source>
        <dbReference type="PROSITE" id="PS50878"/>
    </source>
</evidence>
<dbReference type="Proteomes" id="UP000053840">
    <property type="component" value="Unassembled WGS sequence"/>
</dbReference>
<feature type="non-terminal residue" evidence="4">
    <location>
        <position position="1"/>
    </location>
</feature>
<dbReference type="InterPro" id="IPR000477">
    <property type="entry name" value="RT_dom"/>
</dbReference>
<sequence length="141" mass="16094">HLQYIDDIIVWGDTAKEVFEKGRKIIQIMLKAGFAIKQSKVKGPAREIQFLGIKLQDGRCQIPTDVINKITAMSPPTNKKERQAFLGVVEFWRMHIPNYSLIVSPLYHVKQKKNVFKWGPELQQAFEQTKQGIVHAVALGP</sequence>